<proteinExistence type="predicted"/>
<gene>
    <name evidence="3" type="ORF">M8231_03440</name>
</gene>
<feature type="compositionally biased region" description="Low complexity" evidence="1">
    <location>
        <begin position="103"/>
        <end position="113"/>
    </location>
</feature>
<reference evidence="3" key="1">
    <citation type="submission" date="2022-05" db="EMBL/GenBank/DDBJ databases">
        <title>Brevundimonas albigilva TT17 genome sequence.</title>
        <authorList>
            <person name="Lee K."/>
            <person name="Son H."/>
        </authorList>
    </citation>
    <scope>NUCLEOTIDE SEQUENCE</scope>
    <source>
        <strain evidence="3">TT17</strain>
    </source>
</reference>
<protein>
    <submittedName>
        <fullName evidence="3">DUF6468 domain-containing protein</fullName>
    </submittedName>
</protein>
<evidence type="ECO:0000313" key="3">
    <source>
        <dbReference type="EMBL" id="URI16051.1"/>
    </source>
</evidence>
<name>A0ABY4SQQ2_9CAUL</name>
<sequence length="185" mass="19313">MAGMIMDAVLMLLLVAAVGYGVKLERKLTALRAGQLAFAQAVTDLNAAAGRAEAALATLRASGQETDLLHDRIIKAREVKQQLEALIARGPAPASRRSEEEAPVAATPVPAVSAEDEDRARRMAALAERIQGLAGPSGGRRAAAPGRDNVASIVQALSAGRIANQTAKQSLNTARRNLDDDLFAA</sequence>
<accession>A0ABY4SQQ2</accession>
<dbReference type="InterPro" id="IPR045531">
    <property type="entry name" value="DUF6468"/>
</dbReference>
<organism evidence="3 4">
    <name type="scientific">Brevundimonas albigilva</name>
    <dbReference type="NCBI Taxonomy" id="1312364"/>
    <lineage>
        <taxon>Bacteria</taxon>
        <taxon>Pseudomonadati</taxon>
        <taxon>Pseudomonadota</taxon>
        <taxon>Alphaproteobacteria</taxon>
        <taxon>Caulobacterales</taxon>
        <taxon>Caulobacteraceae</taxon>
        <taxon>Brevundimonas</taxon>
    </lineage>
</organism>
<evidence type="ECO:0000259" key="2">
    <source>
        <dbReference type="Pfam" id="PF20072"/>
    </source>
</evidence>
<keyword evidence="4" id="KW-1185">Reference proteome</keyword>
<dbReference type="RefSeq" id="WP_249751171.1">
    <property type="nucleotide sequence ID" value="NZ_CP097298.1"/>
</dbReference>
<feature type="region of interest" description="Disordered" evidence="1">
    <location>
        <begin position="90"/>
        <end position="117"/>
    </location>
</feature>
<dbReference type="EMBL" id="CP097649">
    <property type="protein sequence ID" value="URI16051.1"/>
    <property type="molecule type" value="Genomic_DNA"/>
</dbReference>
<dbReference type="Proteomes" id="UP001055429">
    <property type="component" value="Chromosome"/>
</dbReference>
<evidence type="ECO:0000256" key="1">
    <source>
        <dbReference type="SAM" id="MobiDB-lite"/>
    </source>
</evidence>
<evidence type="ECO:0000313" key="4">
    <source>
        <dbReference type="Proteomes" id="UP001055429"/>
    </source>
</evidence>
<dbReference type="Pfam" id="PF20072">
    <property type="entry name" value="DUF6468"/>
    <property type="match status" value="1"/>
</dbReference>
<feature type="domain" description="DUF6468" evidence="2">
    <location>
        <begin position="31"/>
        <end position="98"/>
    </location>
</feature>